<keyword evidence="3" id="KW-1185">Reference proteome</keyword>
<feature type="region of interest" description="Disordered" evidence="1">
    <location>
        <begin position="76"/>
        <end position="105"/>
    </location>
</feature>
<organism evidence="2 3">
    <name type="scientific">Cryptolaemus montrouzieri</name>
    <dbReference type="NCBI Taxonomy" id="559131"/>
    <lineage>
        <taxon>Eukaryota</taxon>
        <taxon>Metazoa</taxon>
        <taxon>Ecdysozoa</taxon>
        <taxon>Arthropoda</taxon>
        <taxon>Hexapoda</taxon>
        <taxon>Insecta</taxon>
        <taxon>Pterygota</taxon>
        <taxon>Neoptera</taxon>
        <taxon>Endopterygota</taxon>
        <taxon>Coleoptera</taxon>
        <taxon>Polyphaga</taxon>
        <taxon>Cucujiformia</taxon>
        <taxon>Coccinelloidea</taxon>
        <taxon>Coccinellidae</taxon>
        <taxon>Scymninae</taxon>
        <taxon>Scymnini</taxon>
        <taxon>Cryptolaemus</taxon>
    </lineage>
</organism>
<dbReference type="Proteomes" id="UP001516400">
    <property type="component" value="Unassembled WGS sequence"/>
</dbReference>
<accession>A0ABD2PAN5</accession>
<protein>
    <submittedName>
        <fullName evidence="2">Uncharacterized protein</fullName>
    </submittedName>
</protein>
<feature type="non-terminal residue" evidence="2">
    <location>
        <position position="1"/>
    </location>
</feature>
<comment type="caution">
    <text evidence="2">The sequence shown here is derived from an EMBL/GenBank/DDBJ whole genome shotgun (WGS) entry which is preliminary data.</text>
</comment>
<name>A0ABD2PAN5_9CUCU</name>
<evidence type="ECO:0000313" key="3">
    <source>
        <dbReference type="Proteomes" id="UP001516400"/>
    </source>
</evidence>
<dbReference type="AlphaFoldDB" id="A0ABD2PAN5"/>
<gene>
    <name evidence="2" type="ORF">HHI36_002533</name>
</gene>
<evidence type="ECO:0000256" key="1">
    <source>
        <dbReference type="SAM" id="MobiDB-lite"/>
    </source>
</evidence>
<evidence type="ECO:0000313" key="2">
    <source>
        <dbReference type="EMBL" id="KAL3288082.1"/>
    </source>
</evidence>
<dbReference type="EMBL" id="JABFTP020000185">
    <property type="protein sequence ID" value="KAL3288082.1"/>
    <property type="molecule type" value="Genomic_DNA"/>
</dbReference>
<reference evidence="2 3" key="1">
    <citation type="journal article" date="2021" name="BMC Biol.">
        <title>Horizontally acquired antibacterial genes associated with adaptive radiation of ladybird beetles.</title>
        <authorList>
            <person name="Li H.S."/>
            <person name="Tang X.F."/>
            <person name="Huang Y.H."/>
            <person name="Xu Z.Y."/>
            <person name="Chen M.L."/>
            <person name="Du X.Y."/>
            <person name="Qiu B.Y."/>
            <person name="Chen P.T."/>
            <person name="Zhang W."/>
            <person name="Slipinski A."/>
            <person name="Escalona H.E."/>
            <person name="Waterhouse R.M."/>
            <person name="Zwick A."/>
            <person name="Pang H."/>
        </authorList>
    </citation>
    <scope>NUCLEOTIDE SEQUENCE [LARGE SCALE GENOMIC DNA]</scope>
    <source>
        <strain evidence="2">SYSU2018</strain>
    </source>
</reference>
<feature type="compositionally biased region" description="Low complexity" evidence="1">
    <location>
        <begin position="91"/>
        <end position="105"/>
    </location>
</feature>
<sequence length="122" mass="13347">STPNVNSIGEPGERNVTVDRPSTYSEMIAEKIHDIHEKLMGHHRSDSDCSARTGKTGTVHPMLTVTHTSYSCHEVLGKKSTDSSPSHSQISRNSSKKSNNSLLVNNGKLEGKTSLVFLFQIL</sequence>
<proteinExistence type="predicted"/>
<feature type="region of interest" description="Disordered" evidence="1">
    <location>
        <begin position="1"/>
        <end position="22"/>
    </location>
</feature>